<protein>
    <submittedName>
        <fullName evidence="4">Fibrous sheath-interacting protein 1</fullName>
    </submittedName>
</protein>
<dbReference type="AlphaFoldDB" id="A0A0M3JZF6"/>
<feature type="region of interest" description="Disordered" evidence="1">
    <location>
        <begin position="92"/>
        <end position="137"/>
    </location>
</feature>
<proteinExistence type="predicted"/>
<evidence type="ECO:0000313" key="2">
    <source>
        <dbReference type="EMBL" id="VDK49402.1"/>
    </source>
</evidence>
<evidence type="ECO:0000256" key="1">
    <source>
        <dbReference type="SAM" id="MobiDB-lite"/>
    </source>
</evidence>
<evidence type="ECO:0000313" key="3">
    <source>
        <dbReference type="Proteomes" id="UP000267096"/>
    </source>
</evidence>
<name>A0A0M3JZF6_ANISI</name>
<gene>
    <name evidence="2" type="ORF">ASIM_LOCUS13312</name>
</gene>
<keyword evidence="3" id="KW-1185">Reference proteome</keyword>
<feature type="compositionally biased region" description="Basic and acidic residues" evidence="1">
    <location>
        <begin position="92"/>
        <end position="102"/>
    </location>
</feature>
<reference evidence="4" key="1">
    <citation type="submission" date="2017-02" db="UniProtKB">
        <authorList>
            <consortium name="WormBaseParasite"/>
        </authorList>
    </citation>
    <scope>IDENTIFICATION</scope>
</reference>
<dbReference type="Proteomes" id="UP000267096">
    <property type="component" value="Unassembled WGS sequence"/>
</dbReference>
<organism evidence="4">
    <name type="scientific">Anisakis simplex</name>
    <name type="common">Herring worm</name>
    <dbReference type="NCBI Taxonomy" id="6269"/>
    <lineage>
        <taxon>Eukaryota</taxon>
        <taxon>Metazoa</taxon>
        <taxon>Ecdysozoa</taxon>
        <taxon>Nematoda</taxon>
        <taxon>Chromadorea</taxon>
        <taxon>Rhabditida</taxon>
        <taxon>Spirurina</taxon>
        <taxon>Ascaridomorpha</taxon>
        <taxon>Ascaridoidea</taxon>
        <taxon>Anisakidae</taxon>
        <taxon>Anisakis</taxon>
        <taxon>Anisakis simplex complex</taxon>
    </lineage>
</organism>
<sequence length="137" mass="15726">MFSDAPDKWLNDLKAELGLLKKRLDGMPQNSDTLREERNEKLLDQVDEKECSYKLPHLTKSVPLARNDNRIIIPKSAEGLVSDRTLEELKKEMLSAEREHPANDSNFDETESDEENGRLRKAVRSQSFTDLKTAIEV</sequence>
<dbReference type="WBParaSite" id="ASIM_0001388401-mRNA-1">
    <property type="protein sequence ID" value="ASIM_0001388401-mRNA-1"/>
    <property type="gene ID" value="ASIM_0001388401"/>
</dbReference>
<dbReference type="OrthoDB" id="10636684at2759"/>
<evidence type="ECO:0000313" key="4">
    <source>
        <dbReference type="WBParaSite" id="ASIM_0001388401-mRNA-1"/>
    </source>
</evidence>
<dbReference type="EMBL" id="UYRR01031359">
    <property type="protein sequence ID" value="VDK49402.1"/>
    <property type="molecule type" value="Genomic_DNA"/>
</dbReference>
<accession>A0A0M3JZF6</accession>
<reference evidence="2 3" key="2">
    <citation type="submission" date="2018-11" db="EMBL/GenBank/DDBJ databases">
        <authorList>
            <consortium name="Pathogen Informatics"/>
        </authorList>
    </citation>
    <scope>NUCLEOTIDE SEQUENCE [LARGE SCALE GENOMIC DNA]</scope>
</reference>